<comment type="caution">
    <text evidence="2">The sequence shown here is derived from an EMBL/GenBank/DDBJ whole genome shotgun (WGS) entry which is preliminary data.</text>
</comment>
<dbReference type="EMBL" id="JAUEPU010000001">
    <property type="protein sequence ID" value="KAK0506798.1"/>
    <property type="molecule type" value="Genomic_DNA"/>
</dbReference>
<dbReference type="AlphaFoldDB" id="A0AA39QSA6"/>
<sequence>MPLPLRPCLLLAGLQVRISVICDEESDVSRLESVPSTQTSFASKPSDECACNFVPREPKAYRAWYTSPRFASQSTSSWSRLCLPSQLRYILATSMYHGIALDSALTIVTSLNRLWGVDSGRRTIMKSECAASVC</sequence>
<organism evidence="2 3">
    <name type="scientific">Armillaria luteobubalina</name>
    <dbReference type="NCBI Taxonomy" id="153913"/>
    <lineage>
        <taxon>Eukaryota</taxon>
        <taxon>Fungi</taxon>
        <taxon>Dikarya</taxon>
        <taxon>Basidiomycota</taxon>
        <taxon>Agaricomycotina</taxon>
        <taxon>Agaricomycetes</taxon>
        <taxon>Agaricomycetidae</taxon>
        <taxon>Agaricales</taxon>
        <taxon>Marasmiineae</taxon>
        <taxon>Physalacriaceae</taxon>
        <taxon>Armillaria</taxon>
    </lineage>
</organism>
<name>A0AA39QSA6_9AGAR</name>
<keyword evidence="1" id="KW-0732">Signal</keyword>
<feature type="signal peptide" evidence="1">
    <location>
        <begin position="1"/>
        <end position="22"/>
    </location>
</feature>
<dbReference type="Proteomes" id="UP001175228">
    <property type="component" value="Unassembled WGS sequence"/>
</dbReference>
<gene>
    <name evidence="2" type="ORF">EDD18DRAFT_45041</name>
</gene>
<reference evidence="2" key="1">
    <citation type="submission" date="2023-06" db="EMBL/GenBank/DDBJ databases">
        <authorList>
            <consortium name="Lawrence Berkeley National Laboratory"/>
            <person name="Ahrendt S."/>
            <person name="Sahu N."/>
            <person name="Indic B."/>
            <person name="Wong-Bajracharya J."/>
            <person name="Merenyi Z."/>
            <person name="Ke H.-M."/>
            <person name="Monk M."/>
            <person name="Kocsube S."/>
            <person name="Drula E."/>
            <person name="Lipzen A."/>
            <person name="Balint B."/>
            <person name="Henrissat B."/>
            <person name="Andreopoulos B."/>
            <person name="Martin F.M."/>
            <person name="Harder C.B."/>
            <person name="Rigling D."/>
            <person name="Ford K.L."/>
            <person name="Foster G.D."/>
            <person name="Pangilinan J."/>
            <person name="Papanicolaou A."/>
            <person name="Barry K."/>
            <person name="LaButti K."/>
            <person name="Viragh M."/>
            <person name="Koriabine M."/>
            <person name="Yan M."/>
            <person name="Riley R."/>
            <person name="Champramary S."/>
            <person name="Plett K.L."/>
            <person name="Tsai I.J."/>
            <person name="Slot J."/>
            <person name="Sipos G."/>
            <person name="Plett J."/>
            <person name="Nagy L.G."/>
            <person name="Grigoriev I.V."/>
        </authorList>
    </citation>
    <scope>NUCLEOTIDE SEQUENCE</scope>
    <source>
        <strain evidence="2">HWK02</strain>
    </source>
</reference>
<feature type="chain" id="PRO_5041320036" description="Secreted protein" evidence="1">
    <location>
        <begin position="23"/>
        <end position="134"/>
    </location>
</feature>
<evidence type="ECO:0008006" key="4">
    <source>
        <dbReference type="Google" id="ProtNLM"/>
    </source>
</evidence>
<accession>A0AA39QSA6</accession>
<evidence type="ECO:0000256" key="1">
    <source>
        <dbReference type="SAM" id="SignalP"/>
    </source>
</evidence>
<evidence type="ECO:0000313" key="2">
    <source>
        <dbReference type="EMBL" id="KAK0506798.1"/>
    </source>
</evidence>
<proteinExistence type="predicted"/>
<protein>
    <recommendedName>
        <fullName evidence="4">Secreted protein</fullName>
    </recommendedName>
</protein>
<keyword evidence="3" id="KW-1185">Reference proteome</keyword>
<evidence type="ECO:0000313" key="3">
    <source>
        <dbReference type="Proteomes" id="UP001175228"/>
    </source>
</evidence>